<evidence type="ECO:0000256" key="5">
    <source>
        <dbReference type="ARBA" id="ARBA00022927"/>
    </source>
</evidence>
<proteinExistence type="inferred from homology"/>
<evidence type="ECO:0000256" key="1">
    <source>
        <dbReference type="ARBA" id="ARBA00004651"/>
    </source>
</evidence>
<evidence type="ECO:0000256" key="3">
    <source>
        <dbReference type="ARBA" id="ARBA00022475"/>
    </source>
</evidence>
<dbReference type="InterPro" id="IPR050790">
    <property type="entry name" value="ExbB/TolQ_transport"/>
</dbReference>
<organism evidence="11 12">
    <name type="scientific">Leptospira kirschneri str. H1</name>
    <dbReference type="NCBI Taxonomy" id="1049966"/>
    <lineage>
        <taxon>Bacteria</taxon>
        <taxon>Pseudomonadati</taxon>
        <taxon>Spirochaetota</taxon>
        <taxon>Spirochaetia</taxon>
        <taxon>Leptospirales</taxon>
        <taxon>Leptospiraceae</taxon>
        <taxon>Leptospira</taxon>
    </lineage>
</organism>
<evidence type="ECO:0000256" key="9">
    <source>
        <dbReference type="SAM" id="Phobius"/>
    </source>
</evidence>
<keyword evidence="7 9" id="KW-0472">Membrane</keyword>
<evidence type="ECO:0000259" key="10">
    <source>
        <dbReference type="Pfam" id="PF01618"/>
    </source>
</evidence>
<feature type="transmembrane region" description="Helical" evidence="9">
    <location>
        <begin position="158"/>
        <end position="178"/>
    </location>
</feature>
<dbReference type="GO" id="GO:0005886">
    <property type="term" value="C:plasma membrane"/>
    <property type="evidence" value="ECO:0007669"/>
    <property type="project" value="UniProtKB-SubCell"/>
</dbReference>
<keyword evidence="3" id="KW-1003">Cell membrane</keyword>
<dbReference type="EMBL" id="AHMY02000051">
    <property type="protein sequence ID" value="EKO15014.1"/>
    <property type="molecule type" value="Genomic_DNA"/>
</dbReference>
<dbReference type="RefSeq" id="WP_000477701.1">
    <property type="nucleotide sequence ID" value="NZ_AHMY02000051.1"/>
</dbReference>
<dbReference type="AlphaFoldDB" id="A0A0E2BCX1"/>
<protein>
    <submittedName>
        <fullName evidence="11">Transporter, MotA/TolQ/ExbB proton channel family protein</fullName>
    </submittedName>
</protein>
<keyword evidence="6 9" id="KW-1133">Transmembrane helix</keyword>
<keyword evidence="4 9" id="KW-0812">Transmembrane</keyword>
<accession>A0A0E2BCX1</accession>
<feature type="domain" description="MotA/TolQ/ExbB proton channel" evidence="10">
    <location>
        <begin position="81"/>
        <end position="190"/>
    </location>
</feature>
<keyword evidence="5 8" id="KW-0653">Protein transport</keyword>
<reference evidence="11 12" key="1">
    <citation type="submission" date="2012-10" db="EMBL/GenBank/DDBJ databases">
        <authorList>
            <person name="Harkins D.M."/>
            <person name="Durkin A.S."/>
            <person name="Brinkac L.M."/>
            <person name="Selengut J.D."/>
            <person name="Sanka R."/>
            <person name="DePew J."/>
            <person name="Purushe J."/>
            <person name="Peacock S.J."/>
            <person name="Thaipadungpanit J."/>
            <person name="Wuthiekanun V.W."/>
            <person name="Day N.P."/>
            <person name="Vinetz J.M."/>
            <person name="Sutton G.G."/>
            <person name="Nelson W.C."/>
            <person name="Fouts D.E."/>
        </authorList>
    </citation>
    <scope>NUCLEOTIDE SEQUENCE [LARGE SCALE GENOMIC DNA]</scope>
    <source>
        <strain evidence="11 12">H1</strain>
    </source>
</reference>
<dbReference type="Proteomes" id="UP000006253">
    <property type="component" value="Unassembled WGS sequence"/>
</dbReference>
<evidence type="ECO:0000256" key="6">
    <source>
        <dbReference type="ARBA" id="ARBA00022989"/>
    </source>
</evidence>
<feature type="transmembrane region" description="Helical" evidence="9">
    <location>
        <begin position="114"/>
        <end position="138"/>
    </location>
</feature>
<feature type="transmembrane region" description="Helical" evidence="9">
    <location>
        <begin position="20"/>
        <end position="39"/>
    </location>
</feature>
<evidence type="ECO:0000256" key="4">
    <source>
        <dbReference type="ARBA" id="ARBA00022692"/>
    </source>
</evidence>
<dbReference type="Pfam" id="PF01618">
    <property type="entry name" value="MotA_ExbB"/>
    <property type="match status" value="1"/>
</dbReference>
<evidence type="ECO:0000313" key="12">
    <source>
        <dbReference type="Proteomes" id="UP000006253"/>
    </source>
</evidence>
<evidence type="ECO:0000313" key="11">
    <source>
        <dbReference type="EMBL" id="EKO15014.1"/>
    </source>
</evidence>
<comment type="subcellular location">
    <subcellularLocation>
        <location evidence="1">Cell membrane</location>
        <topology evidence="1">Multi-pass membrane protein</topology>
    </subcellularLocation>
    <subcellularLocation>
        <location evidence="8">Membrane</location>
        <topology evidence="8">Multi-pass membrane protein</topology>
    </subcellularLocation>
</comment>
<evidence type="ECO:0000256" key="8">
    <source>
        <dbReference type="RuleBase" id="RU004057"/>
    </source>
</evidence>
<sequence>MFLAKSDSLISAIPPESVPIVIVLVSIIGFTIIIERLIYFSKWKPVSQEDWRSLKELFRQRNWNTAIDFLKGMKSGPSILVLQAGIESSLKNLEAAEEEMLSAGFAQILKMERFLSGLGTIATISPLLGVLGTVLGIIRSFEEGSGTRGAEVGISEALITTAMGLAIAIPAYVAYNYFQKKKEDTIAEMENLSGQALKYMK</sequence>
<dbReference type="GeneID" id="61144919"/>
<comment type="caution">
    <text evidence="11">The sequence shown here is derived from an EMBL/GenBank/DDBJ whole genome shotgun (WGS) entry which is preliminary data.</text>
</comment>
<dbReference type="PANTHER" id="PTHR30625:SF15">
    <property type="entry name" value="BIOPOLYMER TRANSPORT PROTEIN EXBB"/>
    <property type="match status" value="1"/>
</dbReference>
<evidence type="ECO:0000256" key="7">
    <source>
        <dbReference type="ARBA" id="ARBA00023136"/>
    </source>
</evidence>
<dbReference type="PANTHER" id="PTHR30625">
    <property type="entry name" value="PROTEIN TOLQ"/>
    <property type="match status" value="1"/>
</dbReference>
<comment type="similarity">
    <text evidence="8">Belongs to the exbB/tolQ family.</text>
</comment>
<dbReference type="GO" id="GO:0017038">
    <property type="term" value="P:protein import"/>
    <property type="evidence" value="ECO:0007669"/>
    <property type="project" value="TreeGrafter"/>
</dbReference>
<dbReference type="InterPro" id="IPR002898">
    <property type="entry name" value="MotA_ExbB_proton_chnl"/>
</dbReference>
<gene>
    <name evidence="11" type="ORF">LEP1GSC081_1822</name>
</gene>
<keyword evidence="2 8" id="KW-0813">Transport</keyword>
<evidence type="ECO:0000256" key="2">
    <source>
        <dbReference type="ARBA" id="ARBA00022448"/>
    </source>
</evidence>
<name>A0A0E2BCX1_9LEPT</name>